<accession>A0AAD4BMV0</accession>
<feature type="region of interest" description="Disordered" evidence="1">
    <location>
        <begin position="1"/>
        <end position="35"/>
    </location>
</feature>
<evidence type="ECO:0000313" key="3">
    <source>
        <dbReference type="Proteomes" id="UP001194468"/>
    </source>
</evidence>
<evidence type="ECO:0000313" key="2">
    <source>
        <dbReference type="EMBL" id="KAF8434729.1"/>
    </source>
</evidence>
<name>A0AAD4BMV0_BOLED</name>
<proteinExistence type="predicted"/>
<dbReference type="EMBL" id="WHUW01000027">
    <property type="protein sequence ID" value="KAF8434729.1"/>
    <property type="molecule type" value="Genomic_DNA"/>
</dbReference>
<protein>
    <submittedName>
        <fullName evidence="2">Uncharacterized protein</fullName>
    </submittedName>
</protein>
<dbReference type="Proteomes" id="UP001194468">
    <property type="component" value="Unassembled WGS sequence"/>
</dbReference>
<reference evidence="2" key="1">
    <citation type="submission" date="2019-10" db="EMBL/GenBank/DDBJ databases">
        <authorList>
            <consortium name="DOE Joint Genome Institute"/>
            <person name="Kuo A."/>
            <person name="Miyauchi S."/>
            <person name="Kiss E."/>
            <person name="Drula E."/>
            <person name="Kohler A."/>
            <person name="Sanchez-Garcia M."/>
            <person name="Andreopoulos B."/>
            <person name="Barry K.W."/>
            <person name="Bonito G."/>
            <person name="Buee M."/>
            <person name="Carver A."/>
            <person name="Chen C."/>
            <person name="Cichocki N."/>
            <person name="Clum A."/>
            <person name="Culley D."/>
            <person name="Crous P.W."/>
            <person name="Fauchery L."/>
            <person name="Girlanda M."/>
            <person name="Hayes R."/>
            <person name="Keri Z."/>
            <person name="LaButti K."/>
            <person name="Lipzen A."/>
            <person name="Lombard V."/>
            <person name="Magnuson J."/>
            <person name="Maillard F."/>
            <person name="Morin E."/>
            <person name="Murat C."/>
            <person name="Nolan M."/>
            <person name="Ohm R."/>
            <person name="Pangilinan J."/>
            <person name="Pereira M."/>
            <person name="Perotto S."/>
            <person name="Peter M."/>
            <person name="Riley R."/>
            <person name="Sitrit Y."/>
            <person name="Stielow B."/>
            <person name="Szollosi G."/>
            <person name="Zifcakova L."/>
            <person name="Stursova M."/>
            <person name="Spatafora J.W."/>
            <person name="Tedersoo L."/>
            <person name="Vaario L.-M."/>
            <person name="Yamada A."/>
            <person name="Yan M."/>
            <person name="Wang P."/>
            <person name="Xu J."/>
            <person name="Bruns T."/>
            <person name="Baldrian P."/>
            <person name="Vilgalys R."/>
            <person name="Henrissat B."/>
            <person name="Grigoriev I.V."/>
            <person name="Hibbett D."/>
            <person name="Nagy L.G."/>
            <person name="Martin F.M."/>
        </authorList>
    </citation>
    <scope>NUCLEOTIDE SEQUENCE</scope>
    <source>
        <strain evidence="2">BED1</strain>
    </source>
</reference>
<comment type="caution">
    <text evidence="2">The sequence shown here is derived from an EMBL/GenBank/DDBJ whole genome shotgun (WGS) entry which is preliminary data.</text>
</comment>
<dbReference type="AlphaFoldDB" id="A0AAD4BMV0"/>
<evidence type="ECO:0000256" key="1">
    <source>
        <dbReference type="SAM" id="MobiDB-lite"/>
    </source>
</evidence>
<organism evidence="2 3">
    <name type="scientific">Boletus edulis BED1</name>
    <dbReference type="NCBI Taxonomy" id="1328754"/>
    <lineage>
        <taxon>Eukaryota</taxon>
        <taxon>Fungi</taxon>
        <taxon>Dikarya</taxon>
        <taxon>Basidiomycota</taxon>
        <taxon>Agaricomycotina</taxon>
        <taxon>Agaricomycetes</taxon>
        <taxon>Agaricomycetidae</taxon>
        <taxon>Boletales</taxon>
        <taxon>Boletineae</taxon>
        <taxon>Boletaceae</taxon>
        <taxon>Boletoideae</taxon>
        <taxon>Boletus</taxon>
    </lineage>
</organism>
<sequence length="94" mass="10532">MSHEEAGTTTRGTAVIQETGETASPRKAGRKGTRQKVKVIFQRQMKTANIDGRALNSSSFFRRRYHHPPFVITPPHRTCPYASLADPTRPETIP</sequence>
<keyword evidence="3" id="KW-1185">Reference proteome</keyword>
<gene>
    <name evidence="2" type="ORF">L210DRAFT_3648847</name>
</gene>
<reference evidence="2" key="2">
    <citation type="journal article" date="2020" name="Nat. Commun.">
        <title>Large-scale genome sequencing of mycorrhizal fungi provides insights into the early evolution of symbiotic traits.</title>
        <authorList>
            <person name="Miyauchi S."/>
            <person name="Kiss E."/>
            <person name="Kuo A."/>
            <person name="Drula E."/>
            <person name="Kohler A."/>
            <person name="Sanchez-Garcia M."/>
            <person name="Morin E."/>
            <person name="Andreopoulos B."/>
            <person name="Barry K.W."/>
            <person name="Bonito G."/>
            <person name="Buee M."/>
            <person name="Carver A."/>
            <person name="Chen C."/>
            <person name="Cichocki N."/>
            <person name="Clum A."/>
            <person name="Culley D."/>
            <person name="Crous P.W."/>
            <person name="Fauchery L."/>
            <person name="Girlanda M."/>
            <person name="Hayes R.D."/>
            <person name="Keri Z."/>
            <person name="LaButti K."/>
            <person name="Lipzen A."/>
            <person name="Lombard V."/>
            <person name="Magnuson J."/>
            <person name="Maillard F."/>
            <person name="Murat C."/>
            <person name="Nolan M."/>
            <person name="Ohm R.A."/>
            <person name="Pangilinan J."/>
            <person name="Pereira M.F."/>
            <person name="Perotto S."/>
            <person name="Peter M."/>
            <person name="Pfister S."/>
            <person name="Riley R."/>
            <person name="Sitrit Y."/>
            <person name="Stielow J.B."/>
            <person name="Szollosi G."/>
            <person name="Zifcakova L."/>
            <person name="Stursova M."/>
            <person name="Spatafora J.W."/>
            <person name="Tedersoo L."/>
            <person name="Vaario L.M."/>
            <person name="Yamada A."/>
            <person name="Yan M."/>
            <person name="Wang P."/>
            <person name="Xu J."/>
            <person name="Bruns T."/>
            <person name="Baldrian P."/>
            <person name="Vilgalys R."/>
            <person name="Dunand C."/>
            <person name="Henrissat B."/>
            <person name="Grigoriev I.V."/>
            <person name="Hibbett D."/>
            <person name="Nagy L.G."/>
            <person name="Martin F.M."/>
        </authorList>
    </citation>
    <scope>NUCLEOTIDE SEQUENCE</scope>
    <source>
        <strain evidence="2">BED1</strain>
    </source>
</reference>